<sequence>MRGLDTRAAYAIAKVLLLTERVKAEGTIFGLVSVAACGEGRADFEAGIHEPPIMFRDEPSLRAGWQRGHDLAESAHAQRPLRCRHSI</sequence>
<comment type="caution">
    <text evidence="1">The sequence shown here is derived from an EMBL/GenBank/DDBJ whole genome shotgun (WGS) entry which is preliminary data.</text>
</comment>
<protein>
    <submittedName>
        <fullName evidence="1">Uncharacterized protein</fullName>
    </submittedName>
</protein>
<name>A0A2N5CDV1_9BURK</name>
<dbReference type="OrthoDB" id="6867088at2"/>
<evidence type="ECO:0000313" key="1">
    <source>
        <dbReference type="EMBL" id="PLQ00431.1"/>
    </source>
</evidence>
<proteinExistence type="predicted"/>
<evidence type="ECO:0000313" key="2">
    <source>
        <dbReference type="Proteomes" id="UP000234341"/>
    </source>
</evidence>
<reference evidence="1 2" key="1">
    <citation type="submission" date="2017-12" db="EMBL/GenBank/DDBJ databases">
        <title>Genome sequence of the active heterotrophic nitrifier-denitrifier, Cupriavidus pauculus UM1.</title>
        <authorList>
            <person name="Putonti C."/>
            <person name="Castignetti D."/>
        </authorList>
    </citation>
    <scope>NUCLEOTIDE SEQUENCE [LARGE SCALE GENOMIC DNA]</scope>
    <source>
        <strain evidence="1 2">UM1</strain>
    </source>
</reference>
<organism evidence="1 2">
    <name type="scientific">Cupriavidus pauculus</name>
    <dbReference type="NCBI Taxonomy" id="82633"/>
    <lineage>
        <taxon>Bacteria</taxon>
        <taxon>Pseudomonadati</taxon>
        <taxon>Pseudomonadota</taxon>
        <taxon>Betaproteobacteria</taxon>
        <taxon>Burkholderiales</taxon>
        <taxon>Burkholderiaceae</taxon>
        <taxon>Cupriavidus</taxon>
    </lineage>
</organism>
<dbReference type="EMBL" id="PJRP01000004">
    <property type="protein sequence ID" value="PLQ00431.1"/>
    <property type="molecule type" value="Genomic_DNA"/>
</dbReference>
<gene>
    <name evidence="1" type="ORF">CYJ10_12465</name>
</gene>
<accession>A0A2N5CDV1</accession>
<dbReference type="RefSeq" id="WP_101681800.1">
    <property type="nucleotide sequence ID" value="NZ_PJRP01000004.1"/>
</dbReference>
<dbReference type="Proteomes" id="UP000234341">
    <property type="component" value="Unassembled WGS sequence"/>
</dbReference>
<dbReference type="AlphaFoldDB" id="A0A2N5CDV1"/>